<dbReference type="InterPro" id="IPR036397">
    <property type="entry name" value="RNaseH_sf"/>
</dbReference>
<feature type="domain" description="Integrase catalytic" evidence="1">
    <location>
        <begin position="29"/>
        <end position="193"/>
    </location>
</feature>
<dbReference type="PROSITE" id="PS50994">
    <property type="entry name" value="INTEGRASE"/>
    <property type="match status" value="1"/>
</dbReference>
<name>A0A151SHE9_CAJCA</name>
<proteinExistence type="predicted"/>
<dbReference type="GO" id="GO:0015074">
    <property type="term" value="P:DNA integration"/>
    <property type="evidence" value="ECO:0007669"/>
    <property type="project" value="InterPro"/>
</dbReference>
<dbReference type="InterPro" id="IPR001584">
    <property type="entry name" value="Integrase_cat-core"/>
</dbReference>
<evidence type="ECO:0000313" key="2">
    <source>
        <dbReference type="EMBL" id="KYP54270.1"/>
    </source>
</evidence>
<sequence length="303" mass="34961">MKNTITQYVVACPVCQRSKYLASSPAGLLQPLPIPNAIWEEISMDFIVGLPRSKGFDAIMVVVDRLSKYGHFILIKHPYSAKSIADLFVKEIIRLHGIPISIISDRDPIFMSHFWQELFTRQGTHLKMSTTYHPETDGQTEVLNRTLETYLRCFSSKQQKVWAEFIPWAEYWYNTSFHASAHCSPFEVVYGRSPPSLVRFIPGETLVEAVAQDLKDRDEALTQLKFHLTRAQDQMTQYANVHRKSVEFQVGDYVYLKIRPHGQTSMPRKLHPKLSARYYGPYQIQKKRSEKGRLTFLPSVGHP</sequence>
<dbReference type="GO" id="GO:0003676">
    <property type="term" value="F:nucleic acid binding"/>
    <property type="evidence" value="ECO:0007669"/>
    <property type="project" value="InterPro"/>
</dbReference>
<evidence type="ECO:0000259" key="1">
    <source>
        <dbReference type="PROSITE" id="PS50994"/>
    </source>
</evidence>
<gene>
    <name evidence="2" type="ORF">KK1_000451</name>
</gene>
<evidence type="ECO:0000313" key="3">
    <source>
        <dbReference type="Proteomes" id="UP000075243"/>
    </source>
</evidence>
<dbReference type="PANTHER" id="PTHR35046">
    <property type="entry name" value="ZINC KNUCKLE (CCHC-TYPE) FAMILY PROTEIN"/>
    <property type="match status" value="1"/>
</dbReference>
<keyword evidence="3" id="KW-1185">Reference proteome</keyword>
<organism evidence="2 3">
    <name type="scientific">Cajanus cajan</name>
    <name type="common">Pigeon pea</name>
    <name type="synonym">Cajanus indicus</name>
    <dbReference type="NCBI Taxonomy" id="3821"/>
    <lineage>
        <taxon>Eukaryota</taxon>
        <taxon>Viridiplantae</taxon>
        <taxon>Streptophyta</taxon>
        <taxon>Embryophyta</taxon>
        <taxon>Tracheophyta</taxon>
        <taxon>Spermatophyta</taxon>
        <taxon>Magnoliopsida</taxon>
        <taxon>eudicotyledons</taxon>
        <taxon>Gunneridae</taxon>
        <taxon>Pentapetalae</taxon>
        <taxon>rosids</taxon>
        <taxon>fabids</taxon>
        <taxon>Fabales</taxon>
        <taxon>Fabaceae</taxon>
        <taxon>Papilionoideae</taxon>
        <taxon>50 kb inversion clade</taxon>
        <taxon>NPAAA clade</taxon>
        <taxon>indigoferoid/millettioid clade</taxon>
        <taxon>Phaseoleae</taxon>
        <taxon>Cajanus</taxon>
    </lineage>
</organism>
<dbReference type="OMA" id="TTYHMSI"/>
<dbReference type="EMBL" id="CM003613">
    <property type="protein sequence ID" value="KYP54270.1"/>
    <property type="molecule type" value="Genomic_DNA"/>
</dbReference>
<dbReference type="SUPFAM" id="SSF53098">
    <property type="entry name" value="Ribonuclease H-like"/>
    <property type="match status" value="1"/>
</dbReference>
<dbReference type="InterPro" id="IPR012337">
    <property type="entry name" value="RNaseH-like_sf"/>
</dbReference>
<dbReference type="PANTHER" id="PTHR35046:SF26">
    <property type="entry name" value="RNA-DIRECTED DNA POLYMERASE"/>
    <property type="match status" value="1"/>
</dbReference>
<protein>
    <submittedName>
        <fullName evidence="2">Transposon Ty3-G Gag-Pol polyprotein</fullName>
    </submittedName>
</protein>
<dbReference type="Gene3D" id="3.30.420.10">
    <property type="entry name" value="Ribonuclease H-like superfamily/Ribonuclease H"/>
    <property type="match status" value="1"/>
</dbReference>
<dbReference type="Proteomes" id="UP000075243">
    <property type="component" value="Chromosome 11"/>
</dbReference>
<dbReference type="Gramene" id="C.cajan_00436.t">
    <property type="protein sequence ID" value="C.cajan_00436.t.cds1"/>
    <property type="gene ID" value="C.cajan_00436"/>
</dbReference>
<reference evidence="2 3" key="1">
    <citation type="journal article" date="2012" name="Nat. Biotechnol.">
        <title>Draft genome sequence of pigeonpea (Cajanus cajan), an orphan legume crop of resource-poor farmers.</title>
        <authorList>
            <person name="Varshney R.K."/>
            <person name="Chen W."/>
            <person name="Li Y."/>
            <person name="Bharti A.K."/>
            <person name="Saxena R.K."/>
            <person name="Schlueter J.A."/>
            <person name="Donoghue M.T."/>
            <person name="Azam S."/>
            <person name="Fan G."/>
            <person name="Whaley A.M."/>
            <person name="Farmer A.D."/>
            <person name="Sheridan J."/>
            <person name="Iwata A."/>
            <person name="Tuteja R."/>
            <person name="Penmetsa R.V."/>
            <person name="Wu W."/>
            <person name="Upadhyaya H.D."/>
            <person name="Yang S.P."/>
            <person name="Shah T."/>
            <person name="Saxena K.B."/>
            <person name="Michael T."/>
            <person name="McCombie W.R."/>
            <person name="Yang B."/>
            <person name="Zhang G."/>
            <person name="Yang H."/>
            <person name="Wang J."/>
            <person name="Spillane C."/>
            <person name="Cook D.R."/>
            <person name="May G.D."/>
            <person name="Xu X."/>
            <person name="Jackson S.A."/>
        </authorList>
    </citation>
    <scope>NUCLEOTIDE SEQUENCE [LARGE SCALE GENOMIC DNA]</scope>
    <source>
        <strain evidence="3">cv. Asha</strain>
    </source>
</reference>
<accession>A0A151SHE9</accession>
<dbReference type="AlphaFoldDB" id="A0A151SHE9"/>